<dbReference type="AlphaFoldDB" id="A0A9Q1EEA7"/>
<feature type="region of interest" description="Disordered" evidence="1">
    <location>
        <begin position="44"/>
        <end position="112"/>
    </location>
</feature>
<dbReference type="EMBL" id="JAINUF010000019">
    <property type="protein sequence ID" value="KAJ8337212.1"/>
    <property type="molecule type" value="Genomic_DNA"/>
</dbReference>
<keyword evidence="3" id="KW-1185">Reference proteome</keyword>
<gene>
    <name evidence="2" type="ORF">SKAU_G00384320</name>
</gene>
<evidence type="ECO:0000256" key="1">
    <source>
        <dbReference type="SAM" id="MobiDB-lite"/>
    </source>
</evidence>
<evidence type="ECO:0000313" key="2">
    <source>
        <dbReference type="EMBL" id="KAJ8337212.1"/>
    </source>
</evidence>
<sequence>MSQACPHITTPPCDVSLQGERTLDSQDAVGGADWVIHPQAIPGRAASIPGIAPPPSDAGGAVSPVLPDCSPSPLVSPHPRAPRSGRGGRERTRRAADERTPPAVSSGARLAH</sequence>
<evidence type="ECO:0000313" key="3">
    <source>
        <dbReference type="Proteomes" id="UP001152622"/>
    </source>
</evidence>
<protein>
    <submittedName>
        <fullName evidence="2">Uncharacterized protein</fullName>
    </submittedName>
</protein>
<accession>A0A9Q1EEA7</accession>
<reference evidence="2" key="1">
    <citation type="journal article" date="2023" name="Science">
        <title>Genome structures resolve the early diversification of teleost fishes.</title>
        <authorList>
            <person name="Parey E."/>
            <person name="Louis A."/>
            <person name="Montfort J."/>
            <person name="Bouchez O."/>
            <person name="Roques C."/>
            <person name="Iampietro C."/>
            <person name="Lluch J."/>
            <person name="Castinel A."/>
            <person name="Donnadieu C."/>
            <person name="Desvignes T."/>
            <person name="Floi Bucao C."/>
            <person name="Jouanno E."/>
            <person name="Wen M."/>
            <person name="Mejri S."/>
            <person name="Dirks R."/>
            <person name="Jansen H."/>
            <person name="Henkel C."/>
            <person name="Chen W.J."/>
            <person name="Zahm M."/>
            <person name="Cabau C."/>
            <person name="Klopp C."/>
            <person name="Thompson A.W."/>
            <person name="Robinson-Rechavi M."/>
            <person name="Braasch I."/>
            <person name="Lecointre G."/>
            <person name="Bobe J."/>
            <person name="Postlethwait J.H."/>
            <person name="Berthelot C."/>
            <person name="Roest Crollius H."/>
            <person name="Guiguen Y."/>
        </authorList>
    </citation>
    <scope>NUCLEOTIDE SEQUENCE</scope>
    <source>
        <strain evidence="2">WJC10195</strain>
    </source>
</reference>
<name>A0A9Q1EEA7_SYNKA</name>
<feature type="compositionally biased region" description="Basic and acidic residues" evidence="1">
    <location>
        <begin position="87"/>
        <end position="100"/>
    </location>
</feature>
<proteinExistence type="predicted"/>
<organism evidence="2 3">
    <name type="scientific">Synaphobranchus kaupii</name>
    <name type="common">Kaup's arrowtooth eel</name>
    <dbReference type="NCBI Taxonomy" id="118154"/>
    <lineage>
        <taxon>Eukaryota</taxon>
        <taxon>Metazoa</taxon>
        <taxon>Chordata</taxon>
        <taxon>Craniata</taxon>
        <taxon>Vertebrata</taxon>
        <taxon>Euteleostomi</taxon>
        <taxon>Actinopterygii</taxon>
        <taxon>Neopterygii</taxon>
        <taxon>Teleostei</taxon>
        <taxon>Anguilliformes</taxon>
        <taxon>Synaphobranchidae</taxon>
        <taxon>Synaphobranchus</taxon>
    </lineage>
</organism>
<dbReference type="Proteomes" id="UP001152622">
    <property type="component" value="Chromosome 19"/>
</dbReference>
<comment type="caution">
    <text evidence="2">The sequence shown here is derived from an EMBL/GenBank/DDBJ whole genome shotgun (WGS) entry which is preliminary data.</text>
</comment>